<evidence type="ECO:0000256" key="3">
    <source>
        <dbReference type="ARBA" id="ARBA00022606"/>
    </source>
</evidence>
<keyword evidence="12" id="KW-1185">Reference proteome</keyword>
<keyword evidence="7 10" id="KW-0472">Membrane</keyword>
<evidence type="ECO:0000313" key="11">
    <source>
        <dbReference type="EMBL" id="EFA02944.1"/>
    </source>
</evidence>
<keyword evidence="4 10" id="KW-0812">Transmembrane</keyword>
<gene>
    <name evidence="11" type="primary">Or135</name>
    <name evidence="11" type="ORF">TcasGA2_TC030340</name>
</gene>
<evidence type="ECO:0000256" key="1">
    <source>
        <dbReference type="ARBA" id="ARBA00004651"/>
    </source>
</evidence>
<dbReference type="HOGENOM" id="CLU_062922_0_0_1"/>
<dbReference type="GO" id="GO:0005886">
    <property type="term" value="C:plasma membrane"/>
    <property type="evidence" value="ECO:0000318"/>
    <property type="project" value="GO_Central"/>
</dbReference>
<comment type="similarity">
    <text evidence="10">Belongs to the insect chemoreceptor superfamily. Heteromeric odorant receptor channel (TC 1.A.69) family.</text>
</comment>
<proteinExistence type="inferred from homology"/>
<dbReference type="PANTHER" id="PTHR21137">
    <property type="entry name" value="ODORANT RECEPTOR"/>
    <property type="match status" value="1"/>
</dbReference>
<comment type="caution">
    <text evidence="10">Lacks conserved residue(s) required for the propagation of feature annotation.</text>
</comment>
<evidence type="ECO:0000256" key="4">
    <source>
        <dbReference type="ARBA" id="ARBA00022692"/>
    </source>
</evidence>
<dbReference type="InParanoid" id="D1ZZK5"/>
<evidence type="ECO:0000256" key="5">
    <source>
        <dbReference type="ARBA" id="ARBA00022725"/>
    </source>
</evidence>
<dbReference type="Proteomes" id="UP000007266">
    <property type="component" value="Linkage group 4"/>
</dbReference>
<dbReference type="EMBL" id="KQ971338">
    <property type="protein sequence ID" value="EFA02944.1"/>
    <property type="molecule type" value="Genomic_DNA"/>
</dbReference>
<reference evidence="11 12" key="2">
    <citation type="journal article" date="2010" name="Nucleic Acids Res.">
        <title>BeetleBase in 2010: revisions to provide comprehensive genomic information for Tribolium castaneum.</title>
        <authorList>
            <person name="Kim H.S."/>
            <person name="Murphy T."/>
            <person name="Xia J."/>
            <person name="Caragea D."/>
            <person name="Park Y."/>
            <person name="Beeman R.W."/>
            <person name="Lorenzen M.D."/>
            <person name="Butcher S."/>
            <person name="Manak J.R."/>
            <person name="Brown S.J."/>
        </authorList>
    </citation>
    <scope>GENOME REANNOTATION</scope>
    <source>
        <strain evidence="11 12">Georgia GA2</strain>
    </source>
</reference>
<dbReference type="FunCoup" id="D1ZZK5">
    <property type="interactions" value="34"/>
</dbReference>
<dbReference type="GO" id="GO:0004984">
    <property type="term" value="F:olfactory receptor activity"/>
    <property type="evidence" value="ECO:0000318"/>
    <property type="project" value="GO_Central"/>
</dbReference>
<reference evidence="11 12" key="1">
    <citation type="journal article" date="2008" name="Nature">
        <title>The genome of the model beetle and pest Tribolium castaneum.</title>
        <authorList>
            <consortium name="Tribolium Genome Sequencing Consortium"/>
            <person name="Richards S."/>
            <person name="Gibbs R.A."/>
            <person name="Weinstock G.M."/>
            <person name="Brown S.J."/>
            <person name="Denell R."/>
            <person name="Beeman R.W."/>
            <person name="Gibbs R."/>
            <person name="Beeman R.W."/>
            <person name="Brown S.J."/>
            <person name="Bucher G."/>
            <person name="Friedrich M."/>
            <person name="Grimmelikhuijzen C.J."/>
            <person name="Klingler M."/>
            <person name="Lorenzen M."/>
            <person name="Richards S."/>
            <person name="Roth S."/>
            <person name="Schroder R."/>
            <person name="Tautz D."/>
            <person name="Zdobnov E.M."/>
            <person name="Muzny D."/>
            <person name="Gibbs R.A."/>
            <person name="Weinstock G.M."/>
            <person name="Attaway T."/>
            <person name="Bell S."/>
            <person name="Buhay C.J."/>
            <person name="Chandrabose M.N."/>
            <person name="Chavez D."/>
            <person name="Clerk-Blankenburg K.P."/>
            <person name="Cree A."/>
            <person name="Dao M."/>
            <person name="Davis C."/>
            <person name="Chacko J."/>
            <person name="Dinh H."/>
            <person name="Dugan-Rocha S."/>
            <person name="Fowler G."/>
            <person name="Garner T.T."/>
            <person name="Garnes J."/>
            <person name="Gnirke A."/>
            <person name="Hawes A."/>
            <person name="Hernandez J."/>
            <person name="Hines S."/>
            <person name="Holder M."/>
            <person name="Hume J."/>
            <person name="Jhangiani S.N."/>
            <person name="Joshi V."/>
            <person name="Khan Z.M."/>
            <person name="Jackson L."/>
            <person name="Kovar C."/>
            <person name="Kowis A."/>
            <person name="Lee S."/>
            <person name="Lewis L.R."/>
            <person name="Margolis J."/>
            <person name="Morgan M."/>
            <person name="Nazareth L.V."/>
            <person name="Nguyen N."/>
            <person name="Okwuonu G."/>
            <person name="Parker D."/>
            <person name="Richards S."/>
            <person name="Ruiz S.J."/>
            <person name="Santibanez J."/>
            <person name="Savard J."/>
            <person name="Scherer S.E."/>
            <person name="Schneider B."/>
            <person name="Sodergren E."/>
            <person name="Tautz D."/>
            <person name="Vattahil S."/>
            <person name="Villasana D."/>
            <person name="White C.S."/>
            <person name="Wright R."/>
            <person name="Park Y."/>
            <person name="Beeman R.W."/>
            <person name="Lord J."/>
            <person name="Oppert B."/>
            <person name="Lorenzen M."/>
            <person name="Brown S."/>
            <person name="Wang L."/>
            <person name="Savard J."/>
            <person name="Tautz D."/>
            <person name="Richards S."/>
            <person name="Weinstock G."/>
            <person name="Gibbs R.A."/>
            <person name="Liu Y."/>
            <person name="Worley K."/>
            <person name="Weinstock G."/>
            <person name="Elsik C.G."/>
            <person name="Reese J.T."/>
            <person name="Elhaik E."/>
            <person name="Landan G."/>
            <person name="Graur D."/>
            <person name="Arensburger P."/>
            <person name="Atkinson P."/>
            <person name="Beeman R.W."/>
            <person name="Beidler J."/>
            <person name="Brown S.J."/>
            <person name="Demuth J.P."/>
            <person name="Drury D.W."/>
            <person name="Du Y.Z."/>
            <person name="Fujiwara H."/>
            <person name="Lorenzen M."/>
            <person name="Maselli V."/>
            <person name="Osanai M."/>
            <person name="Park Y."/>
            <person name="Robertson H.M."/>
            <person name="Tu Z."/>
            <person name="Wang J.J."/>
            <person name="Wang S."/>
            <person name="Richards S."/>
            <person name="Song H."/>
            <person name="Zhang L."/>
            <person name="Sodergren E."/>
            <person name="Werner D."/>
            <person name="Stanke M."/>
            <person name="Morgenstern B."/>
            <person name="Solovyev V."/>
            <person name="Kosarev P."/>
            <person name="Brown G."/>
            <person name="Chen H.C."/>
            <person name="Ermolaeva O."/>
            <person name="Hlavina W."/>
            <person name="Kapustin Y."/>
            <person name="Kiryutin B."/>
            <person name="Kitts P."/>
            <person name="Maglott D."/>
            <person name="Pruitt K."/>
            <person name="Sapojnikov V."/>
            <person name="Souvorov A."/>
            <person name="Mackey A.J."/>
            <person name="Waterhouse R.M."/>
            <person name="Wyder S."/>
            <person name="Zdobnov E.M."/>
            <person name="Zdobnov E.M."/>
            <person name="Wyder S."/>
            <person name="Kriventseva E.V."/>
            <person name="Kadowaki T."/>
            <person name="Bork P."/>
            <person name="Aranda M."/>
            <person name="Bao R."/>
            <person name="Beermann A."/>
            <person name="Berns N."/>
            <person name="Bolognesi R."/>
            <person name="Bonneton F."/>
            <person name="Bopp D."/>
            <person name="Brown S.J."/>
            <person name="Bucher G."/>
            <person name="Butts T."/>
            <person name="Chaumot A."/>
            <person name="Denell R.E."/>
            <person name="Ferrier D.E."/>
            <person name="Friedrich M."/>
            <person name="Gordon C.M."/>
            <person name="Jindra M."/>
            <person name="Klingler M."/>
            <person name="Lan Q."/>
            <person name="Lattorff H.M."/>
            <person name="Laudet V."/>
            <person name="von Levetsow C."/>
            <person name="Liu Z."/>
            <person name="Lutz R."/>
            <person name="Lynch J.A."/>
            <person name="da Fonseca R.N."/>
            <person name="Posnien N."/>
            <person name="Reuter R."/>
            <person name="Roth S."/>
            <person name="Savard J."/>
            <person name="Schinko J.B."/>
            <person name="Schmitt C."/>
            <person name="Schoppmeier M."/>
            <person name="Schroder R."/>
            <person name="Shippy T.D."/>
            <person name="Simonnet F."/>
            <person name="Marques-Souza H."/>
            <person name="Tautz D."/>
            <person name="Tomoyasu Y."/>
            <person name="Trauner J."/>
            <person name="Van der Zee M."/>
            <person name="Vervoort M."/>
            <person name="Wittkopp N."/>
            <person name="Wimmer E.A."/>
            <person name="Yang X."/>
            <person name="Jones A.K."/>
            <person name="Sattelle D.B."/>
            <person name="Ebert P.R."/>
            <person name="Nelson D."/>
            <person name="Scott J.G."/>
            <person name="Beeman R.W."/>
            <person name="Muthukrishnan S."/>
            <person name="Kramer K.J."/>
            <person name="Arakane Y."/>
            <person name="Beeman R.W."/>
            <person name="Zhu Q."/>
            <person name="Hogenkamp D."/>
            <person name="Dixit R."/>
            <person name="Oppert B."/>
            <person name="Jiang H."/>
            <person name="Zou Z."/>
            <person name="Marshall J."/>
            <person name="Elpidina E."/>
            <person name="Vinokurov K."/>
            <person name="Oppert C."/>
            <person name="Zou Z."/>
            <person name="Evans J."/>
            <person name="Lu Z."/>
            <person name="Zhao P."/>
            <person name="Sumathipala N."/>
            <person name="Altincicek B."/>
            <person name="Vilcinskas A."/>
            <person name="Williams M."/>
            <person name="Hultmark D."/>
            <person name="Hetru C."/>
            <person name="Jiang H."/>
            <person name="Grimmelikhuijzen C.J."/>
            <person name="Hauser F."/>
            <person name="Cazzamali G."/>
            <person name="Williamson M."/>
            <person name="Park Y."/>
            <person name="Li B."/>
            <person name="Tanaka Y."/>
            <person name="Predel R."/>
            <person name="Neupert S."/>
            <person name="Schachtner J."/>
            <person name="Verleyen P."/>
            <person name="Raible F."/>
            <person name="Bork P."/>
            <person name="Friedrich M."/>
            <person name="Walden K.K."/>
            <person name="Robertson H.M."/>
            <person name="Angeli S."/>
            <person name="Foret S."/>
            <person name="Bucher G."/>
            <person name="Schuetz S."/>
            <person name="Maleszka R."/>
            <person name="Wimmer E.A."/>
            <person name="Beeman R.W."/>
            <person name="Lorenzen M."/>
            <person name="Tomoyasu Y."/>
            <person name="Miller S.C."/>
            <person name="Grossmann D."/>
            <person name="Bucher G."/>
        </authorList>
    </citation>
    <scope>NUCLEOTIDE SEQUENCE [LARGE SCALE GENOMIC DNA]</scope>
    <source>
        <strain evidence="11 12">Georgia GA2</strain>
    </source>
</reference>
<dbReference type="GO" id="GO:0050911">
    <property type="term" value="P:detection of chemical stimulus involved in sensory perception of smell"/>
    <property type="evidence" value="ECO:0000318"/>
    <property type="project" value="GO_Central"/>
</dbReference>
<organism evidence="11 12">
    <name type="scientific">Tribolium castaneum</name>
    <name type="common">Red flour beetle</name>
    <dbReference type="NCBI Taxonomy" id="7070"/>
    <lineage>
        <taxon>Eukaryota</taxon>
        <taxon>Metazoa</taxon>
        <taxon>Ecdysozoa</taxon>
        <taxon>Arthropoda</taxon>
        <taxon>Hexapoda</taxon>
        <taxon>Insecta</taxon>
        <taxon>Pterygota</taxon>
        <taxon>Neoptera</taxon>
        <taxon>Endopterygota</taxon>
        <taxon>Coleoptera</taxon>
        <taxon>Polyphaga</taxon>
        <taxon>Cucujiformia</taxon>
        <taxon>Tenebrionidae</taxon>
        <taxon>Tenebrionidae incertae sedis</taxon>
        <taxon>Tribolium</taxon>
    </lineage>
</organism>
<keyword evidence="9 10" id="KW-0807">Transducer</keyword>
<dbReference type="PhylomeDB" id="D1ZZK5"/>
<feature type="transmembrane region" description="Helical" evidence="10">
    <location>
        <begin position="26"/>
        <end position="45"/>
    </location>
</feature>
<evidence type="ECO:0000313" key="12">
    <source>
        <dbReference type="Proteomes" id="UP000007266"/>
    </source>
</evidence>
<evidence type="ECO:0000256" key="7">
    <source>
        <dbReference type="ARBA" id="ARBA00023136"/>
    </source>
</evidence>
<feature type="transmembrane region" description="Helical" evidence="10">
    <location>
        <begin position="269"/>
        <end position="288"/>
    </location>
</feature>
<evidence type="ECO:0000256" key="6">
    <source>
        <dbReference type="ARBA" id="ARBA00022989"/>
    </source>
</evidence>
<name>D1ZZK5_TRICA</name>
<protein>
    <recommendedName>
        <fullName evidence="10">Odorant receptor</fullName>
    </recommendedName>
</protein>
<dbReference type="PANTHER" id="PTHR21137:SF35">
    <property type="entry name" value="ODORANT RECEPTOR 19A-RELATED"/>
    <property type="match status" value="1"/>
</dbReference>
<sequence>MEYLRYCQSFVVGTGLVTNSPSFRKFLGWCFLLPLSLIVFAFSIYKIRDTDNDIFLMIEVMESISSFTQLMIRKYIIFIQGELMLEIFNECENLWSFDLFGPQLSEKFKQQMKNCWTLAKVLITSGFITIVLMCISALTDKTKSLPFICWVPNFSYAHELIFLSQFILLIELLYYVVATDGFYLLICMDIQIQYKMMGKMLKSVQFGVISEEESWEKLVELANHHNKMLHEKLNKVFSKYYIIQYAISVSAMSAQVYTLMYSKVVIETALKSICYTISLLLQVAYYFFPASNMEIEAEKFSTKIYFLNWQDNADAKIRKHILFMLLKSQKSLEMWGEGMLHINRNEYLLIFRLGFTIATLLSGFK</sequence>
<evidence type="ECO:0000256" key="2">
    <source>
        <dbReference type="ARBA" id="ARBA00022475"/>
    </source>
</evidence>
<dbReference type="InterPro" id="IPR004117">
    <property type="entry name" value="7tm6_olfct_rcpt"/>
</dbReference>
<dbReference type="GO" id="GO:0007165">
    <property type="term" value="P:signal transduction"/>
    <property type="evidence" value="ECO:0007669"/>
    <property type="project" value="UniProtKB-KW"/>
</dbReference>
<evidence type="ECO:0000256" key="8">
    <source>
        <dbReference type="ARBA" id="ARBA00023170"/>
    </source>
</evidence>
<keyword evidence="8 10" id="KW-0675">Receptor</keyword>
<dbReference type="Pfam" id="PF02949">
    <property type="entry name" value="7tm_6"/>
    <property type="match status" value="1"/>
</dbReference>
<keyword evidence="6 10" id="KW-1133">Transmembrane helix</keyword>
<keyword evidence="5 10" id="KW-0552">Olfaction</keyword>
<feature type="transmembrane region" description="Helical" evidence="10">
    <location>
        <begin position="117"/>
        <end position="138"/>
    </location>
</feature>
<keyword evidence="2" id="KW-1003">Cell membrane</keyword>
<feature type="transmembrane region" description="Helical" evidence="10">
    <location>
        <begin position="237"/>
        <end position="257"/>
    </location>
</feature>
<dbReference type="AlphaFoldDB" id="D1ZZK5"/>
<comment type="subcellular location">
    <subcellularLocation>
        <location evidence="1 10">Cell membrane</location>
        <topology evidence="1 10">Multi-pass membrane protein</topology>
    </subcellularLocation>
</comment>
<feature type="transmembrane region" description="Helical" evidence="10">
    <location>
        <begin position="160"/>
        <end position="186"/>
    </location>
</feature>
<evidence type="ECO:0000256" key="9">
    <source>
        <dbReference type="ARBA" id="ARBA00023224"/>
    </source>
</evidence>
<evidence type="ECO:0000256" key="10">
    <source>
        <dbReference type="RuleBase" id="RU351113"/>
    </source>
</evidence>
<keyword evidence="3 10" id="KW-0716">Sensory transduction</keyword>
<dbReference type="GO" id="GO:0005549">
    <property type="term" value="F:odorant binding"/>
    <property type="evidence" value="ECO:0007669"/>
    <property type="project" value="InterPro"/>
</dbReference>
<accession>D1ZZK5</accession>